<keyword evidence="4" id="KW-1185">Reference proteome</keyword>
<protein>
    <submittedName>
        <fullName evidence="3">Universal stress protein</fullName>
    </submittedName>
</protein>
<evidence type="ECO:0000259" key="2">
    <source>
        <dbReference type="Pfam" id="PF00582"/>
    </source>
</evidence>
<organism evidence="3 4">
    <name type="scientific">Roseinatronobacter alkalisoli</name>
    <dbReference type="NCBI Taxonomy" id="3028235"/>
    <lineage>
        <taxon>Bacteria</taxon>
        <taxon>Pseudomonadati</taxon>
        <taxon>Pseudomonadota</taxon>
        <taxon>Alphaproteobacteria</taxon>
        <taxon>Rhodobacterales</taxon>
        <taxon>Paracoccaceae</taxon>
        <taxon>Roseinatronobacter</taxon>
    </lineage>
</organism>
<sequence>MPYKSLVTFIASETGLQPLLQSAIALARRLDAHLEVCCMGIDSTQSMGFYAGAPAIIYQDSLDAAKATANALEEKARESLRGSDIRWGTDSAVLSLGGITSYVGLKARFSDLVVLPLPYGPGRGPQDEVIIEAALFEGDAPVLVLPEPGPNLPEFNKVVLAWNQSDEALHATRAALPIMKQADLVNTVIIAPPSHGAERSDPGGLLAQMLARHGIQADVSVLAQTLPRTSDVLRRHLNDQAADLLIMGAYGRSRLREAILGGTTRDMLADTPCAVFLAH</sequence>
<dbReference type="PRINTS" id="PR01438">
    <property type="entry name" value="UNVRSLSTRESS"/>
</dbReference>
<accession>A0ABT5TD96</accession>
<dbReference type="InterPro" id="IPR006016">
    <property type="entry name" value="UspA"/>
</dbReference>
<reference evidence="3" key="1">
    <citation type="submission" date="2023-02" db="EMBL/GenBank/DDBJ databases">
        <title>Description of Roseinatronobacter alkalisoli sp. nov., an alkaliphilic bacerium isolated from soda soil.</title>
        <authorList>
            <person name="Wei W."/>
        </authorList>
    </citation>
    <scope>NUCLEOTIDE SEQUENCE</scope>
    <source>
        <strain evidence="3">HJB301</strain>
    </source>
</reference>
<evidence type="ECO:0000313" key="4">
    <source>
        <dbReference type="Proteomes" id="UP001431784"/>
    </source>
</evidence>
<dbReference type="CDD" id="cd00293">
    <property type="entry name" value="USP-like"/>
    <property type="match status" value="1"/>
</dbReference>
<dbReference type="SUPFAM" id="SSF52402">
    <property type="entry name" value="Adenine nucleotide alpha hydrolases-like"/>
    <property type="match status" value="1"/>
</dbReference>
<comment type="caution">
    <text evidence="3">The sequence shown here is derived from an EMBL/GenBank/DDBJ whole genome shotgun (WGS) entry which is preliminary data.</text>
</comment>
<dbReference type="InterPro" id="IPR006015">
    <property type="entry name" value="Universal_stress_UspA"/>
</dbReference>
<dbReference type="RefSeq" id="WP_274352795.1">
    <property type="nucleotide sequence ID" value="NZ_JAQZSM010000012.1"/>
</dbReference>
<name>A0ABT5TD96_9RHOB</name>
<dbReference type="Pfam" id="PF00582">
    <property type="entry name" value="Usp"/>
    <property type="match status" value="1"/>
</dbReference>
<dbReference type="Proteomes" id="UP001431784">
    <property type="component" value="Unassembled WGS sequence"/>
</dbReference>
<dbReference type="Gene3D" id="3.40.50.12370">
    <property type="match status" value="1"/>
</dbReference>
<comment type="similarity">
    <text evidence="1">Belongs to the universal stress protein A family.</text>
</comment>
<evidence type="ECO:0000313" key="3">
    <source>
        <dbReference type="EMBL" id="MDD7972122.1"/>
    </source>
</evidence>
<feature type="domain" description="UspA" evidence="2">
    <location>
        <begin position="156"/>
        <end position="277"/>
    </location>
</feature>
<gene>
    <name evidence="3" type="ORF">PUT78_13530</name>
</gene>
<proteinExistence type="inferred from homology"/>
<dbReference type="EMBL" id="JAQZSM010000012">
    <property type="protein sequence ID" value="MDD7972122.1"/>
    <property type="molecule type" value="Genomic_DNA"/>
</dbReference>
<evidence type="ECO:0000256" key="1">
    <source>
        <dbReference type="ARBA" id="ARBA00008791"/>
    </source>
</evidence>